<dbReference type="Proteomes" id="UP001595974">
    <property type="component" value="Unassembled WGS sequence"/>
</dbReference>
<dbReference type="InterPro" id="IPR000551">
    <property type="entry name" value="MerR-type_HTH_dom"/>
</dbReference>
<evidence type="ECO:0000256" key="2">
    <source>
        <dbReference type="SAM" id="MobiDB-lite"/>
    </source>
</evidence>
<dbReference type="PANTHER" id="PTHR30204">
    <property type="entry name" value="REDOX-CYCLING DRUG-SENSING TRANSCRIPTIONAL ACTIVATOR SOXR"/>
    <property type="match status" value="1"/>
</dbReference>
<sequence>MKIGELAAATSTPVETIRYYEREGLLPEPARSQGNFRVYEERHLERLQFIRYCRSLDMSLDEIRTLLRFKDAPDDDCGEVNHLLDEHIGHVSRRIRELRLLEKHLRELRRRCGEIRPADQCGILSGLSDASKEAPAAEKPAGHLRSVHAGK</sequence>
<dbReference type="SUPFAM" id="SSF46955">
    <property type="entry name" value="Putative DNA-binding domain"/>
    <property type="match status" value="1"/>
</dbReference>
<feature type="region of interest" description="Disordered" evidence="2">
    <location>
        <begin position="132"/>
        <end position="151"/>
    </location>
</feature>
<reference evidence="5" key="1">
    <citation type="journal article" date="2019" name="Int. J. Syst. Evol. Microbiol.">
        <title>The Global Catalogue of Microorganisms (GCM) 10K type strain sequencing project: providing services to taxonomists for standard genome sequencing and annotation.</title>
        <authorList>
            <consortium name="The Broad Institute Genomics Platform"/>
            <consortium name="The Broad Institute Genome Sequencing Center for Infectious Disease"/>
            <person name="Wu L."/>
            <person name="Ma J."/>
        </authorList>
    </citation>
    <scope>NUCLEOTIDE SEQUENCE [LARGE SCALE GENOMIC DNA]</scope>
    <source>
        <strain evidence="5">SHR3</strain>
    </source>
</reference>
<feature type="domain" description="HTH merR-type" evidence="3">
    <location>
        <begin position="1"/>
        <end position="69"/>
    </location>
</feature>
<accession>A0ABW1ALH5</accession>
<dbReference type="PANTHER" id="PTHR30204:SF92">
    <property type="entry name" value="HTH-TYPE TRANSCRIPTIONAL REGULATOR ZNTR"/>
    <property type="match status" value="1"/>
</dbReference>
<keyword evidence="1" id="KW-0238">DNA-binding</keyword>
<evidence type="ECO:0000256" key="1">
    <source>
        <dbReference type="ARBA" id="ARBA00023125"/>
    </source>
</evidence>
<dbReference type="PRINTS" id="PR00040">
    <property type="entry name" value="HTHMERR"/>
</dbReference>
<dbReference type="Gene3D" id="1.10.1660.10">
    <property type="match status" value="1"/>
</dbReference>
<organism evidence="4 5">
    <name type="scientific">Thauera sinica</name>
    <dbReference type="NCBI Taxonomy" id="2665146"/>
    <lineage>
        <taxon>Bacteria</taxon>
        <taxon>Pseudomonadati</taxon>
        <taxon>Pseudomonadota</taxon>
        <taxon>Betaproteobacteria</taxon>
        <taxon>Rhodocyclales</taxon>
        <taxon>Zoogloeaceae</taxon>
        <taxon>Thauera</taxon>
    </lineage>
</organism>
<name>A0ABW1ALH5_9RHOO</name>
<protein>
    <submittedName>
        <fullName evidence="4">Cd(II)/Pb(II)-responsive transcriptional regulator</fullName>
    </submittedName>
</protein>
<dbReference type="RefSeq" id="WP_096451391.1">
    <property type="nucleotide sequence ID" value="NZ_JBHSOG010000005.1"/>
</dbReference>
<dbReference type="PROSITE" id="PS50937">
    <property type="entry name" value="HTH_MERR_2"/>
    <property type="match status" value="1"/>
</dbReference>
<keyword evidence="5" id="KW-1185">Reference proteome</keyword>
<dbReference type="InterPro" id="IPR011791">
    <property type="entry name" value="CadR-PbrR"/>
</dbReference>
<dbReference type="InterPro" id="IPR009061">
    <property type="entry name" value="DNA-bd_dom_put_sf"/>
</dbReference>
<dbReference type="Pfam" id="PF13411">
    <property type="entry name" value="MerR_1"/>
    <property type="match status" value="1"/>
</dbReference>
<gene>
    <name evidence="4" type="primary">cadR</name>
    <name evidence="4" type="ORF">ACFPTN_00535</name>
</gene>
<dbReference type="CDD" id="cd04784">
    <property type="entry name" value="HTH_CadR-PbrR"/>
    <property type="match status" value="1"/>
</dbReference>
<evidence type="ECO:0000313" key="5">
    <source>
        <dbReference type="Proteomes" id="UP001595974"/>
    </source>
</evidence>
<dbReference type="NCBIfam" id="TIGR02047">
    <property type="entry name" value="CadR-PbrR"/>
    <property type="match status" value="1"/>
</dbReference>
<evidence type="ECO:0000313" key="4">
    <source>
        <dbReference type="EMBL" id="MFC5767851.1"/>
    </source>
</evidence>
<dbReference type="InterPro" id="IPR047057">
    <property type="entry name" value="MerR_fam"/>
</dbReference>
<proteinExistence type="predicted"/>
<dbReference type="SMART" id="SM00422">
    <property type="entry name" value="HTH_MERR"/>
    <property type="match status" value="1"/>
</dbReference>
<evidence type="ECO:0000259" key="3">
    <source>
        <dbReference type="PROSITE" id="PS50937"/>
    </source>
</evidence>
<dbReference type="EMBL" id="JBHSOG010000005">
    <property type="protein sequence ID" value="MFC5767851.1"/>
    <property type="molecule type" value="Genomic_DNA"/>
</dbReference>
<comment type="caution">
    <text evidence="4">The sequence shown here is derived from an EMBL/GenBank/DDBJ whole genome shotgun (WGS) entry which is preliminary data.</text>
</comment>